<dbReference type="Gene3D" id="2.40.10.270">
    <property type="entry name" value="Bacteriophage SPP1 head-tail adaptor protein"/>
    <property type="match status" value="1"/>
</dbReference>
<dbReference type="Proteomes" id="UP001596303">
    <property type="component" value="Unassembled WGS sequence"/>
</dbReference>
<evidence type="ECO:0000313" key="2">
    <source>
        <dbReference type="Proteomes" id="UP001596303"/>
    </source>
</evidence>
<gene>
    <name evidence="1" type="ORF">ACFQDM_07010</name>
</gene>
<proteinExistence type="predicted"/>
<protein>
    <submittedName>
        <fullName evidence="1">Phage head closure protein</fullName>
    </submittedName>
</protein>
<name>A0ABW1S8D0_9PROT</name>
<dbReference type="InterPro" id="IPR008767">
    <property type="entry name" value="Phage_SPP1_head-tail_adaptor"/>
</dbReference>
<organism evidence="1 2">
    <name type="scientific">Ponticaulis profundi</name>
    <dbReference type="NCBI Taxonomy" id="2665222"/>
    <lineage>
        <taxon>Bacteria</taxon>
        <taxon>Pseudomonadati</taxon>
        <taxon>Pseudomonadota</taxon>
        <taxon>Alphaproteobacteria</taxon>
        <taxon>Hyphomonadales</taxon>
        <taxon>Hyphomonadaceae</taxon>
        <taxon>Ponticaulis</taxon>
    </lineage>
</organism>
<keyword evidence="2" id="KW-1185">Reference proteome</keyword>
<evidence type="ECO:0000313" key="1">
    <source>
        <dbReference type="EMBL" id="MFC6197820.1"/>
    </source>
</evidence>
<dbReference type="NCBIfam" id="TIGR01563">
    <property type="entry name" value="gp16_SPP1"/>
    <property type="match status" value="1"/>
</dbReference>
<dbReference type="RefSeq" id="WP_377377265.1">
    <property type="nucleotide sequence ID" value="NZ_JBHSSW010000008.1"/>
</dbReference>
<sequence>MKRAPHKKAEFQSRTEVSDGAGNYVSAWGPTQFTRWCGIHYLRGSESVMASRLTGKRPVILTVRSDEQTASITPDMRCLIDGEAFNIREKPRPTEDRVWLEFLAESGVADG</sequence>
<accession>A0ABW1S8D0</accession>
<reference evidence="2" key="1">
    <citation type="journal article" date="2019" name="Int. J. Syst. Evol. Microbiol.">
        <title>The Global Catalogue of Microorganisms (GCM) 10K type strain sequencing project: providing services to taxonomists for standard genome sequencing and annotation.</title>
        <authorList>
            <consortium name="The Broad Institute Genomics Platform"/>
            <consortium name="The Broad Institute Genome Sequencing Center for Infectious Disease"/>
            <person name="Wu L."/>
            <person name="Ma J."/>
        </authorList>
    </citation>
    <scope>NUCLEOTIDE SEQUENCE [LARGE SCALE GENOMIC DNA]</scope>
    <source>
        <strain evidence="2">CGMCC-1.15741</strain>
    </source>
</reference>
<dbReference type="InterPro" id="IPR038666">
    <property type="entry name" value="SSP1_head-tail_sf"/>
</dbReference>
<dbReference type="Pfam" id="PF05521">
    <property type="entry name" value="Phage_HCP"/>
    <property type="match status" value="1"/>
</dbReference>
<comment type="caution">
    <text evidence="1">The sequence shown here is derived from an EMBL/GenBank/DDBJ whole genome shotgun (WGS) entry which is preliminary data.</text>
</comment>
<dbReference type="EMBL" id="JBHSSW010000008">
    <property type="protein sequence ID" value="MFC6197820.1"/>
    <property type="molecule type" value="Genomic_DNA"/>
</dbReference>